<dbReference type="Proteomes" id="UP001165090">
    <property type="component" value="Unassembled WGS sequence"/>
</dbReference>
<evidence type="ECO:0000313" key="2">
    <source>
        <dbReference type="EMBL" id="GLI68701.1"/>
    </source>
</evidence>
<dbReference type="EMBL" id="BSDZ01000080">
    <property type="protein sequence ID" value="GLI68701.1"/>
    <property type="molecule type" value="Genomic_DNA"/>
</dbReference>
<keyword evidence="3" id="KW-1185">Reference proteome</keyword>
<protein>
    <submittedName>
        <fullName evidence="2">Uncharacterized protein</fullName>
    </submittedName>
</protein>
<feature type="non-terminal residue" evidence="2">
    <location>
        <position position="1"/>
    </location>
</feature>
<accession>A0ABQ5SFL9</accession>
<gene>
    <name evidence="2" type="ORF">VaNZ11_013180</name>
</gene>
<evidence type="ECO:0000313" key="3">
    <source>
        <dbReference type="Proteomes" id="UP001165090"/>
    </source>
</evidence>
<sequence>REERECRFCSTVLPPWQETLLPKRVKPAPEAIVNVHAPDGSLHRIPLRPGLAGRSRFLRSVRQALSLPAHAQLEMSFEVAVPAIEGCTRPTLINTRDFSVASHIATVNAGVRRAKWEATGAGPEDAPGREGEMEGAHVGQEAERGPGQQPAGGEGTATQSAPTPFAGQPGQEGARQDDREEEERDYERGQRKHKRWPAQQERGVSAGPSTRRGITRRTRR</sequence>
<feature type="region of interest" description="Disordered" evidence="1">
    <location>
        <begin position="118"/>
        <end position="220"/>
    </location>
</feature>
<name>A0ABQ5SFL9_9CHLO</name>
<feature type="compositionally biased region" description="Basic and acidic residues" evidence="1">
    <location>
        <begin position="126"/>
        <end position="144"/>
    </location>
</feature>
<reference evidence="2 3" key="1">
    <citation type="journal article" date="2023" name="IScience">
        <title>Expanded male sex-determining region conserved during the evolution of homothallism in the green alga Volvox.</title>
        <authorList>
            <person name="Yamamoto K."/>
            <person name="Matsuzaki R."/>
            <person name="Mahakham W."/>
            <person name="Heman W."/>
            <person name="Sekimoto H."/>
            <person name="Kawachi M."/>
            <person name="Minakuchi Y."/>
            <person name="Toyoda A."/>
            <person name="Nozaki H."/>
        </authorList>
    </citation>
    <scope>NUCLEOTIDE SEQUENCE [LARGE SCALE GENOMIC DNA]</scope>
    <source>
        <strain evidence="2 3">NIES-4468</strain>
    </source>
</reference>
<comment type="caution">
    <text evidence="2">The sequence shown here is derived from an EMBL/GenBank/DDBJ whole genome shotgun (WGS) entry which is preliminary data.</text>
</comment>
<evidence type="ECO:0000256" key="1">
    <source>
        <dbReference type="SAM" id="MobiDB-lite"/>
    </source>
</evidence>
<organism evidence="2 3">
    <name type="scientific">Volvox africanus</name>
    <dbReference type="NCBI Taxonomy" id="51714"/>
    <lineage>
        <taxon>Eukaryota</taxon>
        <taxon>Viridiplantae</taxon>
        <taxon>Chlorophyta</taxon>
        <taxon>core chlorophytes</taxon>
        <taxon>Chlorophyceae</taxon>
        <taxon>CS clade</taxon>
        <taxon>Chlamydomonadales</taxon>
        <taxon>Volvocaceae</taxon>
        <taxon>Volvox</taxon>
    </lineage>
</organism>
<proteinExistence type="predicted"/>